<accession>A0AAV7EVK9</accession>
<dbReference type="PANTHER" id="PTHR36779">
    <property type="entry name" value="OSJNBA0083N12.13 PROTEIN"/>
    <property type="match status" value="1"/>
</dbReference>
<dbReference type="PANTHER" id="PTHR36779:SF1">
    <property type="entry name" value="OS04G0600400 PROTEIN"/>
    <property type="match status" value="1"/>
</dbReference>
<evidence type="ECO:0000313" key="2">
    <source>
        <dbReference type="EMBL" id="KAG9452873.1"/>
    </source>
</evidence>
<keyword evidence="3" id="KW-1185">Reference proteome</keyword>
<sequence length="280" mass="32091">MDSPEINTGRKRLFRFCFTLVFALIVSFVFSFLFGFVAVVIGNFFDSRPATVDAQCRILSSSVDLRSTKVCELGFLNYNAKHVFYPTERRKFRCRHDYYWASVFKVEYVEISGERRYAVAEAPKEALPVDCRPSFGIAWLIKDKFKVNETYNCRYVLSMSNVDIFSDNLFNCRAEDPSALEMIRRTSIFFTSVMDSWSSKSESAQNLLMGATLGLICGVLIPLLFIIFIRLLQKKETGCSVRRADWLESEIEAGAIAGNGRVELGLLFVPDRDQWVRVSW</sequence>
<gene>
    <name evidence="2" type="ORF">H6P81_005777</name>
</gene>
<keyword evidence="1" id="KW-0812">Transmembrane</keyword>
<feature type="transmembrane region" description="Helical" evidence="1">
    <location>
        <begin position="207"/>
        <end position="232"/>
    </location>
</feature>
<dbReference type="Proteomes" id="UP000825729">
    <property type="component" value="Unassembled WGS sequence"/>
</dbReference>
<evidence type="ECO:0000313" key="3">
    <source>
        <dbReference type="Proteomes" id="UP000825729"/>
    </source>
</evidence>
<protein>
    <submittedName>
        <fullName evidence="2">Uncharacterized protein</fullName>
    </submittedName>
</protein>
<dbReference type="AlphaFoldDB" id="A0AAV7EVK9"/>
<keyword evidence="1" id="KW-0472">Membrane</keyword>
<feature type="transmembrane region" description="Helical" evidence="1">
    <location>
        <begin position="12"/>
        <end position="45"/>
    </location>
</feature>
<name>A0AAV7EVK9_ARIFI</name>
<proteinExistence type="predicted"/>
<evidence type="ECO:0000256" key="1">
    <source>
        <dbReference type="SAM" id="Phobius"/>
    </source>
</evidence>
<dbReference type="EMBL" id="JAINDJ010000003">
    <property type="protein sequence ID" value="KAG9452873.1"/>
    <property type="molecule type" value="Genomic_DNA"/>
</dbReference>
<keyword evidence="1" id="KW-1133">Transmembrane helix</keyword>
<reference evidence="2 3" key="1">
    <citation type="submission" date="2021-07" db="EMBL/GenBank/DDBJ databases">
        <title>The Aristolochia fimbriata genome: insights into angiosperm evolution, floral development and chemical biosynthesis.</title>
        <authorList>
            <person name="Jiao Y."/>
        </authorList>
    </citation>
    <scope>NUCLEOTIDE SEQUENCE [LARGE SCALE GENOMIC DNA]</scope>
    <source>
        <strain evidence="2">IBCAS-2021</strain>
        <tissue evidence="2">Leaf</tissue>
    </source>
</reference>
<comment type="caution">
    <text evidence="2">The sequence shown here is derived from an EMBL/GenBank/DDBJ whole genome shotgun (WGS) entry which is preliminary data.</text>
</comment>
<organism evidence="2 3">
    <name type="scientific">Aristolochia fimbriata</name>
    <name type="common">White veined hardy Dutchman's pipe vine</name>
    <dbReference type="NCBI Taxonomy" id="158543"/>
    <lineage>
        <taxon>Eukaryota</taxon>
        <taxon>Viridiplantae</taxon>
        <taxon>Streptophyta</taxon>
        <taxon>Embryophyta</taxon>
        <taxon>Tracheophyta</taxon>
        <taxon>Spermatophyta</taxon>
        <taxon>Magnoliopsida</taxon>
        <taxon>Magnoliidae</taxon>
        <taxon>Piperales</taxon>
        <taxon>Aristolochiaceae</taxon>
        <taxon>Aristolochia</taxon>
    </lineage>
</organism>